<gene>
    <name evidence="1" type="ORF">ACETIH_14525</name>
</gene>
<evidence type="ECO:0000313" key="1">
    <source>
        <dbReference type="EMBL" id="MFC1457907.1"/>
    </source>
</evidence>
<dbReference type="RefSeq" id="WP_203275349.1">
    <property type="nucleotide sequence ID" value="NZ_JAFBID010000108.1"/>
</dbReference>
<accession>A0ABV6YA39</accession>
<dbReference type="Proteomes" id="UP001593940">
    <property type="component" value="Unassembled WGS sequence"/>
</dbReference>
<comment type="caution">
    <text evidence="1">The sequence shown here is derived from an EMBL/GenBank/DDBJ whole genome shotgun (WGS) entry which is preliminary data.</text>
</comment>
<sequence length="96" mass="10359">MTAATDLIATHRCFVFPDAETAGAVYTELMLRNETDYMGLCIDLPTRTILVSEPFGDAFVVLLDDTGNLGPEIAVKQKIGIGRRSAMPASTTRPTP</sequence>
<protein>
    <submittedName>
        <fullName evidence="1">Uncharacterized protein</fullName>
    </submittedName>
</protein>
<name>A0ABV6YA39_9HYPH</name>
<evidence type="ECO:0000313" key="2">
    <source>
        <dbReference type="Proteomes" id="UP001593940"/>
    </source>
</evidence>
<organism evidence="1 2">
    <name type="scientific">Microvirga arabica</name>
    <dbReference type="NCBI Taxonomy" id="1128671"/>
    <lineage>
        <taxon>Bacteria</taxon>
        <taxon>Pseudomonadati</taxon>
        <taxon>Pseudomonadota</taxon>
        <taxon>Alphaproteobacteria</taxon>
        <taxon>Hyphomicrobiales</taxon>
        <taxon>Methylobacteriaceae</taxon>
        <taxon>Microvirga</taxon>
    </lineage>
</organism>
<proteinExistence type="predicted"/>
<dbReference type="EMBL" id="JBHOMY010000036">
    <property type="protein sequence ID" value="MFC1457907.1"/>
    <property type="molecule type" value="Genomic_DNA"/>
</dbReference>
<keyword evidence="2" id="KW-1185">Reference proteome</keyword>
<reference evidence="1 2" key="1">
    <citation type="submission" date="2024-09" db="EMBL/GenBank/DDBJ databases">
        <title>Nodulacao em especies de Leguminosae Basais da Amazonia e Caracterizacao dos Rizobios e Bacterias Associadas aos Nodulos.</title>
        <authorList>
            <person name="Jambeiro I.C.A."/>
            <person name="Lopes I.S."/>
            <person name="Aguiar E.R.G.R."/>
            <person name="Santos A.F.J."/>
            <person name="Dos Santos J.M.F."/>
            <person name="Gross E."/>
        </authorList>
    </citation>
    <scope>NUCLEOTIDE SEQUENCE [LARGE SCALE GENOMIC DNA]</scope>
    <source>
        <strain evidence="1 2">BRUESC1165</strain>
    </source>
</reference>